<organism evidence="1 2">
    <name type="scientific">Coniochaeta ligniaria NRRL 30616</name>
    <dbReference type="NCBI Taxonomy" id="1408157"/>
    <lineage>
        <taxon>Eukaryota</taxon>
        <taxon>Fungi</taxon>
        <taxon>Dikarya</taxon>
        <taxon>Ascomycota</taxon>
        <taxon>Pezizomycotina</taxon>
        <taxon>Sordariomycetes</taxon>
        <taxon>Sordariomycetidae</taxon>
        <taxon>Coniochaetales</taxon>
        <taxon>Coniochaetaceae</taxon>
        <taxon>Coniochaeta</taxon>
    </lineage>
</organism>
<sequence>MEGGRSDQRLWPSTRLPMLKLPYLAYLPQFVFCHPYSLRFEVPRCPCPLGWPFIDCIGQCL</sequence>
<dbReference type="InParanoid" id="A0A1J7IGW6"/>
<gene>
    <name evidence="1" type="ORF">CONLIGDRAFT_483525</name>
</gene>
<accession>A0A1J7IGW6</accession>
<proteinExistence type="predicted"/>
<protein>
    <submittedName>
        <fullName evidence="1">Uncharacterized protein</fullName>
    </submittedName>
</protein>
<dbReference type="AlphaFoldDB" id="A0A1J7IGW6"/>
<evidence type="ECO:0000313" key="2">
    <source>
        <dbReference type="Proteomes" id="UP000182658"/>
    </source>
</evidence>
<dbReference type="EMBL" id="KV875100">
    <property type="protein sequence ID" value="OIW26702.1"/>
    <property type="molecule type" value="Genomic_DNA"/>
</dbReference>
<evidence type="ECO:0000313" key="1">
    <source>
        <dbReference type="EMBL" id="OIW26702.1"/>
    </source>
</evidence>
<keyword evidence="2" id="KW-1185">Reference proteome</keyword>
<reference evidence="1 2" key="1">
    <citation type="submission" date="2016-10" db="EMBL/GenBank/DDBJ databases">
        <title>Draft genome sequence of Coniochaeta ligniaria NRRL30616, a lignocellulolytic fungus for bioabatement of inhibitors in plant biomass hydrolysates.</title>
        <authorList>
            <consortium name="DOE Joint Genome Institute"/>
            <person name="Jimenez D.J."/>
            <person name="Hector R.E."/>
            <person name="Riley R."/>
            <person name="Sun H."/>
            <person name="Grigoriev I.V."/>
            <person name="Van Elsas J.D."/>
            <person name="Nichols N.N."/>
        </authorList>
    </citation>
    <scope>NUCLEOTIDE SEQUENCE [LARGE SCALE GENOMIC DNA]</scope>
    <source>
        <strain evidence="1 2">NRRL 30616</strain>
    </source>
</reference>
<dbReference type="Proteomes" id="UP000182658">
    <property type="component" value="Unassembled WGS sequence"/>
</dbReference>
<name>A0A1J7IGW6_9PEZI</name>